<comment type="catalytic activity">
    <reaction evidence="3">
        <text>glutathione = L-cysteinylglycine + 5-oxo-L-proline</text>
        <dbReference type="Rhea" id="RHEA:47724"/>
        <dbReference type="ChEBI" id="CHEBI:57925"/>
        <dbReference type="ChEBI" id="CHEBI:58402"/>
        <dbReference type="ChEBI" id="CHEBI:61694"/>
        <dbReference type="EC" id="4.3.2.7"/>
    </reaction>
</comment>
<dbReference type="InterPro" id="IPR006840">
    <property type="entry name" value="ChaC"/>
</dbReference>
<comment type="similarity">
    <text evidence="3">Belongs to the gamma-glutamylcyclotransferase family.</text>
</comment>
<evidence type="ECO:0000313" key="5">
    <source>
        <dbReference type="Proteomes" id="UP000694427"/>
    </source>
</evidence>
<keyword evidence="1 3" id="KW-0456">Lyase</keyword>
<dbReference type="AlphaFoldDB" id="A0A8C1KPR5"/>
<accession>A0A8C1KPR5</accession>
<dbReference type="PANTHER" id="PTHR12192">
    <property type="entry name" value="CATION TRANSPORT PROTEIN CHAC-RELATED"/>
    <property type="match status" value="1"/>
</dbReference>
<dbReference type="GO" id="GO:0006751">
    <property type="term" value="P:glutathione catabolic process"/>
    <property type="evidence" value="ECO:0007669"/>
    <property type="project" value="UniProtKB-UniRule"/>
</dbReference>
<dbReference type="EC" id="4.3.2.7" evidence="3"/>
<protein>
    <recommendedName>
        <fullName evidence="3">Gamma-glutamylcyclotransferase</fullName>
        <ecNumber evidence="3">4.3.2.7</ecNumber>
    </recommendedName>
</protein>
<reference evidence="4" key="1">
    <citation type="submission" date="2025-08" db="UniProtKB">
        <authorList>
            <consortium name="Ensembl"/>
        </authorList>
    </citation>
    <scope>IDENTIFICATION</scope>
</reference>
<organism evidence="4 5">
    <name type="scientific">Cyprinus carpio</name>
    <name type="common">Common carp</name>
    <dbReference type="NCBI Taxonomy" id="7962"/>
    <lineage>
        <taxon>Eukaryota</taxon>
        <taxon>Metazoa</taxon>
        <taxon>Chordata</taxon>
        <taxon>Craniata</taxon>
        <taxon>Vertebrata</taxon>
        <taxon>Euteleostomi</taxon>
        <taxon>Actinopterygii</taxon>
        <taxon>Neopterygii</taxon>
        <taxon>Teleostei</taxon>
        <taxon>Ostariophysi</taxon>
        <taxon>Cypriniformes</taxon>
        <taxon>Cyprinidae</taxon>
        <taxon>Cyprininae</taxon>
        <taxon>Cyprinus</taxon>
    </lineage>
</organism>
<keyword evidence="5" id="KW-1185">Reference proteome</keyword>
<sequence>MWEKRVGFVKVFSCRFWQGSTDHRGVPGKPGRVVTLIEDPEGCVWGIAFKLPSGREKEVKEYLDYREKGVPYHPNLQISHSMVSLMNITCSSHNLPPRKKN</sequence>
<dbReference type="GO" id="GO:0005737">
    <property type="term" value="C:cytoplasm"/>
    <property type="evidence" value="ECO:0007669"/>
    <property type="project" value="TreeGrafter"/>
</dbReference>
<dbReference type="PANTHER" id="PTHR12192:SF2">
    <property type="entry name" value="GLUTATHIONE-SPECIFIC GAMMA-GLUTAMYLCYCLOTRANSFERASE 2"/>
    <property type="match status" value="1"/>
</dbReference>
<dbReference type="GO" id="GO:0003839">
    <property type="term" value="F:gamma-glutamylcyclotransferase activity"/>
    <property type="evidence" value="ECO:0007669"/>
    <property type="project" value="UniProtKB-UniRule"/>
</dbReference>
<dbReference type="Proteomes" id="UP000694427">
    <property type="component" value="Unplaced"/>
</dbReference>
<evidence type="ECO:0000256" key="2">
    <source>
        <dbReference type="ARBA" id="ARBA00045227"/>
    </source>
</evidence>
<dbReference type="Pfam" id="PF04752">
    <property type="entry name" value="ChaC"/>
    <property type="match status" value="1"/>
</dbReference>
<evidence type="ECO:0000256" key="1">
    <source>
        <dbReference type="ARBA" id="ARBA00023239"/>
    </source>
</evidence>
<evidence type="ECO:0000256" key="3">
    <source>
        <dbReference type="RuleBase" id="RU363081"/>
    </source>
</evidence>
<dbReference type="GO" id="GO:0061928">
    <property type="term" value="F:glutathione specific gamma-glutamylcyclotransferase activity"/>
    <property type="evidence" value="ECO:0007669"/>
    <property type="project" value="UniProtKB-EC"/>
</dbReference>
<reference evidence="4" key="2">
    <citation type="submission" date="2025-09" db="UniProtKB">
        <authorList>
            <consortium name="Ensembl"/>
        </authorList>
    </citation>
    <scope>IDENTIFICATION</scope>
</reference>
<proteinExistence type="inferred from homology"/>
<name>A0A8C1KPR5_CYPCA</name>
<dbReference type="Ensembl" id="ENSCCRT00010055524.1">
    <property type="protein sequence ID" value="ENSCCRP00010050667.1"/>
    <property type="gene ID" value="ENSCCRG00010021449.1"/>
</dbReference>
<comment type="function">
    <text evidence="2 3">Catalyzes the cleavage of glutathione into 5-oxo-L-proline and a Cys-Gly dipeptide. Acts specifically on glutathione, but not on other gamma-glutamyl peptides.</text>
</comment>
<evidence type="ECO:0000313" key="4">
    <source>
        <dbReference type="Ensembl" id="ENSCCRP00010050667.1"/>
    </source>
</evidence>